<dbReference type="InterPro" id="IPR002925">
    <property type="entry name" value="Dienelactn_hydro"/>
</dbReference>
<organism evidence="3 4">
    <name type="scientific">Verticillium dahliae</name>
    <name type="common">Verticillium wilt</name>
    <dbReference type="NCBI Taxonomy" id="27337"/>
    <lineage>
        <taxon>Eukaryota</taxon>
        <taxon>Fungi</taxon>
        <taxon>Dikarya</taxon>
        <taxon>Ascomycota</taxon>
        <taxon>Pezizomycotina</taxon>
        <taxon>Sordariomycetes</taxon>
        <taxon>Hypocreomycetidae</taxon>
        <taxon>Glomerellales</taxon>
        <taxon>Plectosphaerellaceae</taxon>
        <taxon>Verticillium</taxon>
    </lineage>
</organism>
<dbReference type="AlphaFoldDB" id="A0A444RKW8"/>
<accession>A0A444RKW8</accession>
<evidence type="ECO:0000313" key="3">
    <source>
        <dbReference type="EMBL" id="RXG41777.1"/>
    </source>
</evidence>
<dbReference type="PANTHER" id="PTHR47751:SF1">
    <property type="entry name" value="SUPERFAMILY HYDROLASE, PUTATIVE (AFU_ORTHOLOGUE AFUA_2G16580)-RELATED"/>
    <property type="match status" value="1"/>
</dbReference>
<proteinExistence type="inferred from homology"/>
<dbReference type="Pfam" id="PF01738">
    <property type="entry name" value="DLH"/>
    <property type="match status" value="1"/>
</dbReference>
<dbReference type="SUPFAM" id="SSF53474">
    <property type="entry name" value="alpha/beta-Hydrolases"/>
    <property type="match status" value="1"/>
</dbReference>
<name>A0A444RKW8_VERDA</name>
<sequence length="176" mass="18498">MSAISIPKGSIKLAGLLFKPASLSAKIPGIVIVHPTGGVKEQTVSIYAKKLSERGHVAICFDASHQGESEGLPRYLEDPAARVSDASAVADYLQGLEYVDPNRIGIVGICAGGGYATAAATSDHRFKALAVVSPVNMGLGVRLGSRGEEDAAQKVALLEQVAQARQEYVSEFFRSD</sequence>
<dbReference type="EMBL" id="RSDZ01000174">
    <property type="protein sequence ID" value="RXG41777.1"/>
    <property type="molecule type" value="Genomic_DNA"/>
</dbReference>
<dbReference type="Gene3D" id="3.40.50.1820">
    <property type="entry name" value="alpha/beta hydrolase"/>
    <property type="match status" value="1"/>
</dbReference>
<comment type="caution">
    <text evidence="3">The sequence shown here is derived from an EMBL/GenBank/DDBJ whole genome shotgun (WGS) entry which is preliminary data.</text>
</comment>
<feature type="domain" description="Dienelactone hydrolase" evidence="2">
    <location>
        <begin position="14"/>
        <end position="132"/>
    </location>
</feature>
<comment type="similarity">
    <text evidence="1">Belongs to the polyketide transferase af380 family.</text>
</comment>
<protein>
    <recommendedName>
        <fullName evidence="2">Dienelactone hydrolase domain-containing protein</fullName>
    </recommendedName>
</protein>
<dbReference type="Proteomes" id="UP000288725">
    <property type="component" value="Unassembled WGS sequence"/>
</dbReference>
<evidence type="ECO:0000313" key="4">
    <source>
        <dbReference type="Proteomes" id="UP000288725"/>
    </source>
</evidence>
<evidence type="ECO:0000256" key="1">
    <source>
        <dbReference type="ARBA" id="ARBA00029464"/>
    </source>
</evidence>
<dbReference type="GO" id="GO:0016787">
    <property type="term" value="F:hydrolase activity"/>
    <property type="evidence" value="ECO:0007669"/>
    <property type="project" value="InterPro"/>
</dbReference>
<dbReference type="PANTHER" id="PTHR47751">
    <property type="entry name" value="SUPERFAMILY HYDROLASE, PUTATIVE (AFU_ORTHOLOGUE AFUA_2G16580)-RELATED"/>
    <property type="match status" value="1"/>
</dbReference>
<dbReference type="InterPro" id="IPR051411">
    <property type="entry name" value="Polyketide_trans_af380"/>
</dbReference>
<dbReference type="InterPro" id="IPR029058">
    <property type="entry name" value="AB_hydrolase_fold"/>
</dbReference>
<gene>
    <name evidence="3" type="ORF">VDGE_30529</name>
</gene>
<evidence type="ECO:0000259" key="2">
    <source>
        <dbReference type="Pfam" id="PF01738"/>
    </source>
</evidence>
<reference evidence="3 4" key="1">
    <citation type="submission" date="2018-12" db="EMBL/GenBank/DDBJ databases">
        <title>Genome of Verticillium dahliae isolate Getta Getta.</title>
        <authorList>
            <person name="Gardiner D.M."/>
        </authorList>
    </citation>
    <scope>NUCLEOTIDE SEQUENCE [LARGE SCALE GENOMIC DNA]</scope>
    <source>
        <strain evidence="3 4">Getta Getta</strain>
    </source>
</reference>